<accession>A0AAP6BFA3</accession>
<evidence type="ECO:0000313" key="7">
    <source>
        <dbReference type="Proteomes" id="UP001282288"/>
    </source>
</evidence>
<dbReference type="GeneID" id="69810759"/>
<evidence type="ECO:0000313" key="5">
    <source>
        <dbReference type="EMBL" id="MDX3021167.1"/>
    </source>
</evidence>
<dbReference type="EMBL" id="JARAWP010000015">
    <property type="protein sequence ID" value="MDX3021167.1"/>
    <property type="molecule type" value="Genomic_DNA"/>
</dbReference>
<comment type="caution">
    <text evidence="4">The sequence shown here is derived from an EMBL/GenBank/DDBJ whole genome shotgun (WGS) entry which is preliminary data.</text>
</comment>
<gene>
    <name evidence="4" type="ORF">PV399_28375</name>
    <name evidence="5" type="ORF">PV666_25230</name>
</gene>
<organism evidence="4 7">
    <name type="scientific">Streptomyces acidiscabies</name>
    <dbReference type="NCBI Taxonomy" id="42234"/>
    <lineage>
        <taxon>Bacteria</taxon>
        <taxon>Bacillati</taxon>
        <taxon>Actinomycetota</taxon>
        <taxon>Actinomycetes</taxon>
        <taxon>Kitasatosporales</taxon>
        <taxon>Streptomycetaceae</taxon>
        <taxon>Streptomyces</taxon>
    </lineage>
</organism>
<name>A0AAP6BFA3_9ACTN</name>
<dbReference type="Pfam" id="PF25302">
    <property type="entry name" value="NADase_transloc"/>
    <property type="match status" value="1"/>
</dbReference>
<dbReference type="EMBL" id="JARAWC010000023">
    <property type="protein sequence ID" value="MDX2963608.1"/>
    <property type="molecule type" value="Genomic_DNA"/>
</dbReference>
<sequence length="168" mass="18124">MILALCAAVVFFLPAGRALFEDTRDKLSSAPPITPVDIKASTQTPNHPPTNTSDGISNNFWGAAPGATITYTFRAPFRLVETIITNGASDTPKEYNAQARALEITLEATTSSGEKKTKKITLNDKPGDQKFHTQVSDVKTITLTLNSPTGLTKGRQLALAEVEFFKRG</sequence>
<dbReference type="RefSeq" id="WP_099049003.1">
    <property type="nucleotide sequence ID" value="NZ_BCML01000149.1"/>
</dbReference>
<evidence type="ECO:0000313" key="4">
    <source>
        <dbReference type="EMBL" id="MDX2963608.1"/>
    </source>
</evidence>
<feature type="compositionally biased region" description="Polar residues" evidence="1">
    <location>
        <begin position="40"/>
        <end position="58"/>
    </location>
</feature>
<keyword evidence="2" id="KW-0732">Signal</keyword>
<dbReference type="Gene3D" id="2.60.120.260">
    <property type="entry name" value="Galactose-binding domain-like"/>
    <property type="match status" value="1"/>
</dbReference>
<protein>
    <recommendedName>
        <fullName evidence="3">NAD glycohydrolase translocation F5/8 type C domain-containing protein</fullName>
    </recommendedName>
</protein>
<evidence type="ECO:0000256" key="2">
    <source>
        <dbReference type="SAM" id="SignalP"/>
    </source>
</evidence>
<evidence type="ECO:0000259" key="3">
    <source>
        <dbReference type="Pfam" id="PF25302"/>
    </source>
</evidence>
<dbReference type="AlphaFoldDB" id="A0AAP6BFA3"/>
<dbReference type="InterPro" id="IPR057561">
    <property type="entry name" value="NADase_transloc"/>
</dbReference>
<keyword evidence="6" id="KW-1185">Reference proteome</keyword>
<evidence type="ECO:0000313" key="6">
    <source>
        <dbReference type="Proteomes" id="UP001272987"/>
    </source>
</evidence>
<dbReference type="NCBIfam" id="NF047619">
    <property type="entry name" value="NADase_discoid"/>
    <property type="match status" value="1"/>
</dbReference>
<dbReference type="Proteomes" id="UP001282288">
    <property type="component" value="Unassembled WGS sequence"/>
</dbReference>
<feature type="signal peptide" evidence="2">
    <location>
        <begin position="1"/>
        <end position="20"/>
    </location>
</feature>
<feature type="chain" id="PRO_5042816203" description="NAD glycohydrolase translocation F5/8 type C domain-containing protein" evidence="2">
    <location>
        <begin position="21"/>
        <end position="168"/>
    </location>
</feature>
<dbReference type="SUPFAM" id="SSF49785">
    <property type="entry name" value="Galactose-binding domain-like"/>
    <property type="match status" value="1"/>
</dbReference>
<reference evidence="4 6" key="1">
    <citation type="journal article" date="2023" name="Microb. Genom.">
        <title>Mesoterricola silvestris gen. nov., sp. nov., Mesoterricola sediminis sp. nov., Geothrix oryzae sp. nov., Geothrix edaphica sp. nov., Geothrix rubra sp. nov., and Geothrix limicola sp. nov., six novel members of Acidobacteriota isolated from soils.</title>
        <authorList>
            <person name="Weisberg A.J."/>
            <person name="Pearce E."/>
            <person name="Kramer C.G."/>
            <person name="Chang J.H."/>
            <person name="Clarke C.R."/>
        </authorList>
    </citation>
    <scope>NUCLEOTIDE SEQUENCE</scope>
    <source>
        <strain evidence="5 6">NB05-1H</strain>
        <strain evidence="4">NRRL_B-16521</strain>
    </source>
</reference>
<feature type="domain" description="NAD glycohydrolase translocation F5/8 type C" evidence="3">
    <location>
        <begin position="61"/>
        <end position="164"/>
    </location>
</feature>
<proteinExistence type="predicted"/>
<dbReference type="InterPro" id="IPR008979">
    <property type="entry name" value="Galactose-bd-like_sf"/>
</dbReference>
<dbReference type="Proteomes" id="UP001272987">
    <property type="component" value="Unassembled WGS sequence"/>
</dbReference>
<feature type="region of interest" description="Disordered" evidence="1">
    <location>
        <begin position="30"/>
        <end position="58"/>
    </location>
</feature>
<evidence type="ECO:0000256" key="1">
    <source>
        <dbReference type="SAM" id="MobiDB-lite"/>
    </source>
</evidence>